<dbReference type="Proteomes" id="UP000270296">
    <property type="component" value="Unassembled WGS sequence"/>
</dbReference>
<evidence type="ECO:0000256" key="4">
    <source>
        <dbReference type="ARBA" id="ARBA00009317"/>
    </source>
</evidence>
<dbReference type="CDD" id="cd06855">
    <property type="entry name" value="GT_GPT_euk"/>
    <property type="match status" value="1"/>
</dbReference>
<feature type="transmembrane region" description="Helical" evidence="19">
    <location>
        <begin position="58"/>
        <end position="80"/>
    </location>
</feature>
<evidence type="ECO:0000256" key="13">
    <source>
        <dbReference type="ARBA" id="ARBA00022989"/>
    </source>
</evidence>
<dbReference type="WBParaSite" id="SBAD_0001179001-mRNA-1">
    <property type="protein sequence ID" value="SBAD_0001179001-mRNA-1"/>
    <property type="gene ID" value="SBAD_0001179001"/>
</dbReference>
<evidence type="ECO:0000256" key="12">
    <source>
        <dbReference type="ARBA" id="ARBA00022842"/>
    </source>
</evidence>
<comment type="subcellular location">
    <subcellularLocation>
        <location evidence="2">Endoplasmic reticulum membrane</location>
        <topology evidence="2">Multi-pass membrane protein</topology>
    </subcellularLocation>
</comment>
<keyword evidence="8" id="KW-0808">Transferase</keyword>
<dbReference type="PANTHER" id="PTHR10571:SF0">
    <property type="entry name" value="UDP-N-ACETYLGLUCOSAMINE--DOLICHYL-PHOSPHATE N-ACETYLGLUCOSAMINEPHOSPHOTRANSFERASE"/>
    <property type="match status" value="1"/>
</dbReference>
<dbReference type="EMBL" id="UZAM01015601">
    <property type="protein sequence ID" value="VDP39789.1"/>
    <property type="molecule type" value="Genomic_DNA"/>
</dbReference>
<keyword evidence="9 19" id="KW-0812">Transmembrane</keyword>
<keyword evidence="13 19" id="KW-1133">Transmembrane helix</keyword>
<keyword evidence="11" id="KW-0256">Endoplasmic reticulum</keyword>
<feature type="transmembrane region" description="Helical" evidence="19">
    <location>
        <begin position="92"/>
        <end position="111"/>
    </location>
</feature>
<dbReference type="InterPro" id="IPR000715">
    <property type="entry name" value="Glycosyl_transferase_4"/>
</dbReference>
<keyword evidence="7" id="KW-0328">Glycosyltransferase</keyword>
<evidence type="ECO:0000256" key="3">
    <source>
        <dbReference type="ARBA" id="ARBA00004922"/>
    </source>
</evidence>
<evidence type="ECO:0000256" key="10">
    <source>
        <dbReference type="ARBA" id="ARBA00022723"/>
    </source>
</evidence>
<comment type="cofactor">
    <cofactor evidence="1">
        <name>Mg(2+)</name>
        <dbReference type="ChEBI" id="CHEBI:18420"/>
    </cofactor>
</comment>
<dbReference type="PANTHER" id="PTHR10571">
    <property type="entry name" value="UDP-N-ACETYLGLUCOSAMINE--DOLICHYL-PHOSPHATE N-ACETYLGLUCOSAMINEPHOSPHOTRANSFERASE"/>
    <property type="match status" value="1"/>
</dbReference>
<name>A0A183J6A6_9BILA</name>
<evidence type="ECO:0000256" key="17">
    <source>
        <dbReference type="ARBA" id="ARBA00044717"/>
    </source>
</evidence>
<comment type="function">
    <text evidence="17">UDP-N-acetylglucosamine--dolichyl-phosphate N-acetylglucosaminephosphotransferase that operates in the biosynthetic pathway of dolichol-linked oligosaccharides, the glycan precursors employed in protein asparagine (N)-glycosylation. The assembly of dolichol-linked oligosaccharides begins on the cytosolic side of the endoplasmic reticulum membrane and finishes in its lumen. The sequential addition of sugars to dolichol pyrophosphate produces dolichol-linked oligosaccharides containing fourteen sugars, including two GlcNAcs, nine mannoses and three glucoses. Once assembled, the oligosaccharide is transferred from the lipid to nascent proteins by oligosaccharyltransferases. Catalyzes the initial step of dolichol-linked oligosaccharide biosynthesis, transfering GlcNAc-1-P from cytosolic UDP-GlcNAc onto the carrier lipid dolichyl phosphate (P-dolichol), yielding GlcNAc-P-P-dolichol embedded in the cytoplasmic leaflet of the endoplasmic reticulum membrane.</text>
</comment>
<feature type="transmembrane region" description="Helical" evidence="19">
    <location>
        <begin position="195"/>
        <end position="213"/>
    </location>
</feature>
<evidence type="ECO:0000256" key="8">
    <source>
        <dbReference type="ARBA" id="ARBA00022679"/>
    </source>
</evidence>
<protein>
    <recommendedName>
        <fullName evidence="6">UDP-N-acetylglucosamine--dolichyl-phosphate N-acetylglucosaminephosphotransferase</fullName>
        <ecNumber evidence="5">2.7.8.15</ecNumber>
    </recommendedName>
    <alternativeName>
        <fullName evidence="15">GlcNAc-1-P transferase</fullName>
    </alternativeName>
    <alternativeName>
        <fullName evidence="16">N-acetylglucosamine-1-phosphate transferase</fullName>
    </alternativeName>
</protein>
<feature type="transmembrane region" description="Helical" evidence="19">
    <location>
        <begin position="160"/>
        <end position="183"/>
    </location>
</feature>
<keyword evidence="21" id="KW-1185">Reference proteome</keyword>
<evidence type="ECO:0000256" key="11">
    <source>
        <dbReference type="ARBA" id="ARBA00022824"/>
    </source>
</evidence>
<keyword evidence="10" id="KW-0479">Metal-binding</keyword>
<evidence type="ECO:0000256" key="15">
    <source>
        <dbReference type="ARBA" id="ARBA00029567"/>
    </source>
</evidence>
<reference evidence="20 21" key="2">
    <citation type="submission" date="2018-11" db="EMBL/GenBank/DDBJ databases">
        <authorList>
            <consortium name="Pathogen Informatics"/>
        </authorList>
    </citation>
    <scope>NUCLEOTIDE SEQUENCE [LARGE SCALE GENOMIC DNA]</scope>
</reference>
<comment type="pathway">
    <text evidence="3">Protein modification; protein glycosylation.</text>
</comment>
<dbReference type="GO" id="GO:0005789">
    <property type="term" value="C:endoplasmic reticulum membrane"/>
    <property type="evidence" value="ECO:0007669"/>
    <property type="project" value="UniProtKB-SubCell"/>
</dbReference>
<evidence type="ECO:0000256" key="18">
    <source>
        <dbReference type="ARBA" id="ARBA00045078"/>
    </source>
</evidence>
<dbReference type="InterPro" id="IPR033895">
    <property type="entry name" value="GPT"/>
</dbReference>
<dbReference type="GO" id="GO:0016757">
    <property type="term" value="F:glycosyltransferase activity"/>
    <property type="evidence" value="ECO:0007669"/>
    <property type="project" value="UniProtKB-KW"/>
</dbReference>
<keyword evidence="14 19" id="KW-0472">Membrane</keyword>
<evidence type="ECO:0000256" key="1">
    <source>
        <dbReference type="ARBA" id="ARBA00001946"/>
    </source>
</evidence>
<feature type="transmembrane region" description="Helical" evidence="19">
    <location>
        <begin position="123"/>
        <end position="148"/>
    </location>
</feature>
<evidence type="ECO:0000256" key="5">
    <source>
        <dbReference type="ARBA" id="ARBA00013225"/>
    </source>
</evidence>
<dbReference type="GO" id="GO:0006488">
    <property type="term" value="P:dolichol-linked oligosaccharide biosynthetic process"/>
    <property type="evidence" value="ECO:0007669"/>
    <property type="project" value="InterPro"/>
</dbReference>
<dbReference type="GO" id="GO:0046872">
    <property type="term" value="F:metal ion binding"/>
    <property type="evidence" value="ECO:0007669"/>
    <property type="project" value="UniProtKB-KW"/>
</dbReference>
<sequence>MALSYLTIIASNFVMSLLGAVLCQSLMKEFRQIFLQRKMCGVDLCKTSKELIPEPMGVITAAVFLMILFLFIPVPFYGWINDEKPSFPYQNFVEFLSALLSICCMIFLGFADDVLDLRWRHKLLFPSIASLPLLMVYAANCNSTSFIIPIPLRHFLPKELFCLLGIFYYIYIGMLAVFCTNSINILAGINGLEAGQSLIIAISIAVFNVIQLYRKFLPKSKIYCYGVLKF</sequence>
<comment type="similarity">
    <text evidence="4">Belongs to the glycosyltransferase 4 family.</text>
</comment>
<dbReference type="Pfam" id="PF00953">
    <property type="entry name" value="Glycos_transf_4"/>
    <property type="match status" value="1"/>
</dbReference>
<dbReference type="EC" id="2.7.8.15" evidence="5"/>
<evidence type="ECO:0000256" key="6">
    <source>
        <dbReference type="ARBA" id="ARBA00017659"/>
    </source>
</evidence>
<evidence type="ECO:0000313" key="21">
    <source>
        <dbReference type="Proteomes" id="UP000270296"/>
    </source>
</evidence>
<dbReference type="AlphaFoldDB" id="A0A183J6A6"/>
<evidence type="ECO:0000256" key="16">
    <source>
        <dbReference type="ARBA" id="ARBA00033238"/>
    </source>
</evidence>
<organism evidence="22">
    <name type="scientific">Soboliphyme baturini</name>
    <dbReference type="NCBI Taxonomy" id="241478"/>
    <lineage>
        <taxon>Eukaryota</taxon>
        <taxon>Metazoa</taxon>
        <taxon>Ecdysozoa</taxon>
        <taxon>Nematoda</taxon>
        <taxon>Enoplea</taxon>
        <taxon>Dorylaimia</taxon>
        <taxon>Dioctophymatida</taxon>
        <taxon>Dioctophymatoidea</taxon>
        <taxon>Soboliphymatidae</taxon>
        <taxon>Soboliphyme</taxon>
    </lineage>
</organism>
<gene>
    <name evidence="20" type="ORF">SBAD_LOCUS11404</name>
</gene>
<evidence type="ECO:0000256" key="9">
    <source>
        <dbReference type="ARBA" id="ARBA00022692"/>
    </source>
</evidence>
<accession>A0A183J6A6</accession>
<dbReference type="GO" id="GO:0003975">
    <property type="term" value="F:UDP-N-acetylglucosamine-dolichyl-phosphate N-acetylglucosaminephosphotransferase activity"/>
    <property type="evidence" value="ECO:0007669"/>
    <property type="project" value="UniProtKB-EC"/>
</dbReference>
<proteinExistence type="inferred from homology"/>
<keyword evidence="12" id="KW-0460">Magnesium</keyword>
<reference evidence="22" key="1">
    <citation type="submission" date="2016-06" db="UniProtKB">
        <authorList>
            <consortium name="WormBaseParasite"/>
        </authorList>
    </citation>
    <scope>IDENTIFICATION</scope>
</reference>
<evidence type="ECO:0000256" key="7">
    <source>
        <dbReference type="ARBA" id="ARBA00022676"/>
    </source>
</evidence>
<evidence type="ECO:0000256" key="2">
    <source>
        <dbReference type="ARBA" id="ARBA00004477"/>
    </source>
</evidence>
<evidence type="ECO:0000256" key="14">
    <source>
        <dbReference type="ARBA" id="ARBA00023136"/>
    </source>
</evidence>
<evidence type="ECO:0000256" key="19">
    <source>
        <dbReference type="SAM" id="Phobius"/>
    </source>
</evidence>
<evidence type="ECO:0000313" key="20">
    <source>
        <dbReference type="EMBL" id="VDP39789.1"/>
    </source>
</evidence>
<dbReference type="UniPathway" id="UPA00378"/>
<comment type="catalytic activity">
    <reaction evidence="18">
        <text>a di-trans,poly-cis-dolichyl phosphate + UDP-N-acetyl-alpha-D-glucosamine = an N-acetyl-alpha-D-glucosaminyl-diphospho-di-trans,poly-cis-dolichol + UMP</text>
        <dbReference type="Rhea" id="RHEA:13289"/>
        <dbReference type="Rhea" id="RHEA-COMP:19498"/>
        <dbReference type="Rhea" id="RHEA-COMP:19507"/>
        <dbReference type="ChEBI" id="CHEBI:57683"/>
        <dbReference type="ChEBI" id="CHEBI:57705"/>
        <dbReference type="ChEBI" id="CHEBI:57865"/>
        <dbReference type="ChEBI" id="CHEBI:58427"/>
        <dbReference type="EC" id="2.7.8.15"/>
    </reaction>
    <physiologicalReaction direction="left-to-right" evidence="18">
        <dbReference type="Rhea" id="RHEA:13290"/>
    </physiologicalReaction>
</comment>
<evidence type="ECO:0000313" key="22">
    <source>
        <dbReference type="WBParaSite" id="SBAD_0001179001-mRNA-1"/>
    </source>
</evidence>
<dbReference type="OrthoDB" id="10262326at2759"/>